<keyword evidence="2" id="KW-0812">Transmembrane</keyword>
<feature type="transmembrane region" description="Helical" evidence="2">
    <location>
        <begin position="6"/>
        <end position="29"/>
    </location>
</feature>
<dbReference type="GeneID" id="11139598"/>
<feature type="region of interest" description="Disordered" evidence="1">
    <location>
        <begin position="87"/>
        <end position="111"/>
    </location>
</feature>
<evidence type="ECO:0000256" key="1">
    <source>
        <dbReference type="SAM" id="MobiDB-lite"/>
    </source>
</evidence>
<gene>
    <name evidence="3" type="ordered locus">Pyrfu_1120</name>
</gene>
<evidence type="ECO:0008006" key="5">
    <source>
        <dbReference type="Google" id="ProtNLM"/>
    </source>
</evidence>
<dbReference type="HOGENOM" id="CLU_182708_0_0_2"/>
<dbReference type="InParanoid" id="G0EFG2"/>
<organism evidence="3 4">
    <name type="scientific">Pyrolobus fumarii (strain DSM 11204 / 1A)</name>
    <dbReference type="NCBI Taxonomy" id="694429"/>
    <lineage>
        <taxon>Archaea</taxon>
        <taxon>Thermoproteota</taxon>
        <taxon>Thermoprotei</taxon>
        <taxon>Desulfurococcales</taxon>
        <taxon>Pyrodictiaceae</taxon>
        <taxon>Pyrolobus</taxon>
    </lineage>
</organism>
<dbReference type="EMBL" id="CP002838">
    <property type="protein sequence ID" value="AEM38986.1"/>
    <property type="molecule type" value="Genomic_DNA"/>
</dbReference>
<feature type="transmembrane region" description="Helical" evidence="2">
    <location>
        <begin position="36"/>
        <end position="58"/>
    </location>
</feature>
<dbReference type="KEGG" id="pfm:Pyrfu_1120"/>
<dbReference type="OrthoDB" id="6815at2157"/>
<keyword evidence="2" id="KW-1133">Transmembrane helix</keyword>
<keyword evidence="4" id="KW-1185">Reference proteome</keyword>
<protein>
    <recommendedName>
        <fullName evidence="5">Transcriptional regulator</fullName>
    </recommendedName>
</protein>
<dbReference type="AlphaFoldDB" id="G0EFG2"/>
<keyword evidence="2" id="KW-0472">Membrane</keyword>
<name>G0EFG2_PYRF1</name>
<dbReference type="eggNOG" id="arCOG04189">
    <property type="taxonomic scope" value="Archaea"/>
</dbReference>
<feature type="compositionally biased region" description="Low complexity" evidence="1">
    <location>
        <begin position="95"/>
        <end position="111"/>
    </location>
</feature>
<evidence type="ECO:0000313" key="3">
    <source>
        <dbReference type="EMBL" id="AEM38986.1"/>
    </source>
</evidence>
<sequence length="111" mass="12023">MRRDQAIGAVLLLGSLAFIAMYGYLLFFAGREISLLLLKITAFAAIAVIGGILAWIGYTLATTPPPKPIEEIEKEIEEELKKLEQELKQQEAAKEQQSGGQQESGSTGKGS</sequence>
<evidence type="ECO:0000256" key="2">
    <source>
        <dbReference type="SAM" id="Phobius"/>
    </source>
</evidence>
<dbReference type="RefSeq" id="WP_014026663.1">
    <property type="nucleotide sequence ID" value="NC_015931.1"/>
</dbReference>
<dbReference type="Proteomes" id="UP000001037">
    <property type="component" value="Chromosome"/>
</dbReference>
<reference evidence="3 4" key="1">
    <citation type="journal article" date="2011" name="Stand. Genomic Sci.">
        <title>Complete genome sequence of the hyperthermophilic chemolithoautotroph Pyrolobus fumarii type strain (1A).</title>
        <authorList>
            <person name="Anderson I."/>
            <person name="Goker M."/>
            <person name="Nolan M."/>
            <person name="Lucas S."/>
            <person name="Hammon N."/>
            <person name="Deshpande S."/>
            <person name="Cheng J.F."/>
            <person name="Tapia R."/>
            <person name="Han C."/>
            <person name="Goodwin L."/>
            <person name="Pitluck S."/>
            <person name="Huntemann M."/>
            <person name="Liolios K."/>
            <person name="Ivanova N."/>
            <person name="Pagani I."/>
            <person name="Mavromatis K."/>
            <person name="Ovchinikova G."/>
            <person name="Pati A."/>
            <person name="Chen A."/>
            <person name="Palaniappan K."/>
            <person name="Land M."/>
            <person name="Hauser L."/>
            <person name="Brambilla E.M."/>
            <person name="Huber H."/>
            <person name="Yasawong M."/>
            <person name="Rohde M."/>
            <person name="Spring S."/>
            <person name="Abt B."/>
            <person name="Sikorski J."/>
            <person name="Wirth R."/>
            <person name="Detter J.C."/>
            <person name="Woyke T."/>
            <person name="Bristow J."/>
            <person name="Eisen J.A."/>
            <person name="Markowitz V."/>
            <person name="Hugenholtz P."/>
            <person name="Kyrpides N.C."/>
            <person name="Klenk H.P."/>
            <person name="Lapidus A."/>
        </authorList>
    </citation>
    <scope>NUCLEOTIDE SEQUENCE [LARGE SCALE GENOMIC DNA]</scope>
    <source>
        <strain evidence="4">DSM 11204 / 1A</strain>
    </source>
</reference>
<proteinExistence type="predicted"/>
<evidence type="ECO:0000313" key="4">
    <source>
        <dbReference type="Proteomes" id="UP000001037"/>
    </source>
</evidence>
<accession>G0EFG2</accession>